<proteinExistence type="predicted"/>
<organism evidence="1 2">
    <name type="scientific">Nocardiopsis mangrovi</name>
    <dbReference type="NCBI Taxonomy" id="1179818"/>
    <lineage>
        <taxon>Bacteria</taxon>
        <taxon>Bacillati</taxon>
        <taxon>Actinomycetota</taxon>
        <taxon>Actinomycetes</taxon>
        <taxon>Streptosporangiales</taxon>
        <taxon>Nocardiopsidaceae</taxon>
        <taxon>Nocardiopsis</taxon>
    </lineage>
</organism>
<comment type="caution">
    <text evidence="1">The sequence shown here is derived from an EMBL/GenBank/DDBJ whole genome shotgun (WGS) entry which is preliminary data.</text>
</comment>
<dbReference type="EMBL" id="JBHSFQ010000048">
    <property type="protein sequence ID" value="MFC4565797.1"/>
    <property type="molecule type" value="Genomic_DNA"/>
</dbReference>
<accession>A0ABV9E581</accession>
<dbReference type="RefSeq" id="WP_378580109.1">
    <property type="nucleotide sequence ID" value="NZ_JBHSFQ010000048.1"/>
</dbReference>
<keyword evidence="2" id="KW-1185">Reference proteome</keyword>
<name>A0ABV9E581_9ACTN</name>
<protein>
    <recommendedName>
        <fullName evidence="3">Aminoglycoside phosphotransferase domain-containing protein</fullName>
    </recommendedName>
</protein>
<reference evidence="2" key="1">
    <citation type="journal article" date="2019" name="Int. J. Syst. Evol. Microbiol.">
        <title>The Global Catalogue of Microorganisms (GCM) 10K type strain sequencing project: providing services to taxonomists for standard genome sequencing and annotation.</title>
        <authorList>
            <consortium name="The Broad Institute Genomics Platform"/>
            <consortium name="The Broad Institute Genome Sequencing Center for Infectious Disease"/>
            <person name="Wu L."/>
            <person name="Ma J."/>
        </authorList>
    </citation>
    <scope>NUCLEOTIDE SEQUENCE [LARGE SCALE GENOMIC DNA]</scope>
    <source>
        <strain evidence="2">XZYJ18</strain>
    </source>
</reference>
<evidence type="ECO:0008006" key="3">
    <source>
        <dbReference type="Google" id="ProtNLM"/>
    </source>
</evidence>
<sequence>MLQPADAELVRRRPDVPGLAAVLDPDALRELIAGLLPDGVPRPVDVRADRVRLAADATAELTVDHPDGRRILGLRACSTAGTGTAEAVVAPGPAPDATAGLAPPGWPGLLGAPGPGVTVTAATHDPALSAVRRVTGSPAAFGGPAAHAPHTLRHRPGERWTGRIDDAEGRPLAAVRCRPGGVNVAAHIALAAAGIAVPDLIRANRFGVMATAWLDGVPAAAVDGDDTAVAIGELLARIHAVPPPRELPAQVRGGDSGAERAALALGRLLPETAQLAADLARRCAPDPGDGPTVLVVGGAPDGFVRTPRGVALLRPDRARAAHPASDLADAAAARIAAGAAAAGDGAEAALGPLLDGYRATADRELLDAVSRALPRATAASLLRTALVPFAARSPRWPDRIHALLDDARTLTTA</sequence>
<dbReference type="SUPFAM" id="SSF56112">
    <property type="entry name" value="Protein kinase-like (PK-like)"/>
    <property type="match status" value="1"/>
</dbReference>
<evidence type="ECO:0000313" key="2">
    <source>
        <dbReference type="Proteomes" id="UP001595923"/>
    </source>
</evidence>
<evidence type="ECO:0000313" key="1">
    <source>
        <dbReference type="EMBL" id="MFC4565797.1"/>
    </source>
</evidence>
<dbReference type="InterPro" id="IPR011009">
    <property type="entry name" value="Kinase-like_dom_sf"/>
</dbReference>
<dbReference type="Proteomes" id="UP001595923">
    <property type="component" value="Unassembled WGS sequence"/>
</dbReference>
<gene>
    <name evidence="1" type="ORF">ACFO4E_28395</name>
</gene>